<dbReference type="EMBL" id="SRMF01000001">
    <property type="protein sequence ID" value="TGG95409.1"/>
    <property type="molecule type" value="Genomic_DNA"/>
</dbReference>
<evidence type="ECO:0000256" key="5">
    <source>
        <dbReference type="ARBA" id="ARBA00023239"/>
    </source>
</evidence>
<dbReference type="GO" id="GO:0006099">
    <property type="term" value="P:tricarboxylic acid cycle"/>
    <property type="evidence" value="ECO:0007669"/>
    <property type="project" value="UniProtKB-KW"/>
</dbReference>
<evidence type="ECO:0000256" key="1">
    <source>
        <dbReference type="ARBA" id="ARBA00009084"/>
    </source>
</evidence>
<dbReference type="InterPro" id="IPR008948">
    <property type="entry name" value="L-Aspartase-like"/>
</dbReference>
<dbReference type="FunFam" id="1.10.275.10:FF:000001">
    <property type="entry name" value="Fumarate hydratase, mitochondrial"/>
    <property type="match status" value="1"/>
</dbReference>
<dbReference type="Pfam" id="PF10415">
    <property type="entry name" value="FumaraseC_C"/>
    <property type="match status" value="1"/>
</dbReference>
<dbReference type="Proteomes" id="UP000297475">
    <property type="component" value="Unassembled WGS sequence"/>
</dbReference>
<feature type="domain" description="Fumarase C C-terminal" evidence="7">
    <location>
        <begin position="401"/>
        <end position="453"/>
    </location>
</feature>
<protein>
    <recommendedName>
        <fullName evidence="2">fumarate hydratase</fullName>
        <ecNumber evidence="2">4.2.1.2</ecNumber>
    </recommendedName>
</protein>
<dbReference type="PRINTS" id="PR00149">
    <property type="entry name" value="FUMRATELYASE"/>
</dbReference>
<dbReference type="GO" id="GO:0004333">
    <property type="term" value="F:fumarate hydratase activity"/>
    <property type="evidence" value="ECO:0007669"/>
    <property type="project" value="UniProtKB-EC"/>
</dbReference>
<dbReference type="GO" id="GO:0006106">
    <property type="term" value="P:fumarate metabolic process"/>
    <property type="evidence" value="ECO:0007669"/>
    <property type="project" value="InterPro"/>
</dbReference>
<dbReference type="FunFam" id="1.20.200.10:FF:000001">
    <property type="entry name" value="Fumarate hydratase, mitochondrial"/>
    <property type="match status" value="1"/>
</dbReference>
<evidence type="ECO:0000256" key="3">
    <source>
        <dbReference type="ARBA" id="ARBA00022490"/>
    </source>
</evidence>
<dbReference type="FunFam" id="1.10.40.30:FF:000002">
    <property type="entry name" value="Fumarate hydratase class II"/>
    <property type="match status" value="1"/>
</dbReference>
<proteinExistence type="inferred from homology"/>
<dbReference type="PANTHER" id="PTHR11444:SF22">
    <property type="entry name" value="FUMARATE HYDRATASE CLASS II"/>
    <property type="match status" value="1"/>
</dbReference>
<keyword evidence="9" id="KW-1185">Reference proteome</keyword>
<dbReference type="Pfam" id="PF00206">
    <property type="entry name" value="Lyase_1"/>
    <property type="match status" value="1"/>
</dbReference>
<organism evidence="8 9">
    <name type="scientific">Natronospirillum operosum</name>
    <dbReference type="NCBI Taxonomy" id="2759953"/>
    <lineage>
        <taxon>Bacteria</taxon>
        <taxon>Pseudomonadati</taxon>
        <taxon>Pseudomonadota</taxon>
        <taxon>Gammaproteobacteria</taxon>
        <taxon>Oceanospirillales</taxon>
        <taxon>Natronospirillaceae</taxon>
        <taxon>Natronospirillum</taxon>
    </lineage>
</organism>
<dbReference type="SUPFAM" id="SSF48557">
    <property type="entry name" value="L-aspartase-like"/>
    <property type="match status" value="1"/>
</dbReference>
<dbReference type="AlphaFoldDB" id="A0A4Z0W9W6"/>
<dbReference type="Gene3D" id="1.20.200.10">
    <property type="entry name" value="Fumarase/aspartase (Central domain)"/>
    <property type="match status" value="1"/>
</dbReference>
<dbReference type="InterPro" id="IPR000362">
    <property type="entry name" value="Fumarate_lyase_fam"/>
</dbReference>
<evidence type="ECO:0000256" key="4">
    <source>
        <dbReference type="ARBA" id="ARBA00022532"/>
    </source>
</evidence>
<keyword evidence="4" id="KW-0816">Tricarboxylic acid cycle</keyword>
<dbReference type="PROSITE" id="PS00163">
    <property type="entry name" value="FUMARATE_LYASES"/>
    <property type="match status" value="1"/>
</dbReference>
<name>A0A4Z0W9W6_9GAMM</name>
<dbReference type="InterPro" id="IPR022761">
    <property type="entry name" value="Fumarate_lyase_N"/>
</dbReference>
<keyword evidence="3" id="KW-0963">Cytoplasm</keyword>
<sequence length="453" mass="48207">MPMRTEHDSLGAVEVPAEALYGAQTQRAVNNFRISGQTMPPLWLRTLARLKQAAALENAALNELDPVKADAIADAAQAIMDGDHADQFPVDVFQTGSGTSSNMNMNEVLATLASQGGRLTVHPNDDVNRGQSSNDIIPSTNQLAAALGVRDRLLPAIDHLQQALDDLSLRQGSLLKTGRTHLMDAMPLTVDQEIAGWQGVLTDLRQELEGLLPRLSRLTLGGTAVGTGINAHPEFGDRVAVRLARDTGLPVTRTDNHFAAQSGQHDLLTLSGSLKNLATWLIKVSNDLRWMNSGPLAGLAEARLPALQPGSSIMPGKVNPVIPEAVIQAAAQVIGNDTAVTLGAQNGQFQLNTALPLVAHNVLQSMTLLCGSLFALADDAIAQFEYDEEALNEPLARNPILATALNNEVGYNKAAEIAKAAYASGRPILDVAAEMTDLSRAQLQELLNPARLT</sequence>
<comment type="similarity">
    <text evidence="1">Belongs to the class-II fumarase/aspartase family. Fumarase subfamily.</text>
</comment>
<feature type="domain" description="Fumarate lyase N-terminal" evidence="6">
    <location>
        <begin position="11"/>
        <end position="335"/>
    </location>
</feature>
<keyword evidence="5" id="KW-0456">Lyase</keyword>
<dbReference type="RefSeq" id="WP_135481057.1">
    <property type="nucleotide sequence ID" value="NZ_SRMF01000001.1"/>
</dbReference>
<evidence type="ECO:0000313" key="8">
    <source>
        <dbReference type="EMBL" id="TGG95409.1"/>
    </source>
</evidence>
<comment type="caution">
    <text evidence="8">The sequence shown here is derived from an EMBL/GenBank/DDBJ whole genome shotgun (WGS) entry which is preliminary data.</text>
</comment>
<dbReference type="OrthoDB" id="9802809at2"/>
<dbReference type="InterPro" id="IPR018951">
    <property type="entry name" value="Fumarase_C_C"/>
</dbReference>
<dbReference type="EC" id="4.2.1.2" evidence="2"/>
<reference evidence="8 9" key="1">
    <citation type="submission" date="2019-04" db="EMBL/GenBank/DDBJ databases">
        <title>Natronospirillum operosus gen. nov., sp. nov., a haloalkaliphilic satellite isolated from decaying biomass of laboratory culture of cyanobacterium Geitlerinema sp. and proposal of Natronospirillaceae fam. nov. and Saccharospirillaceae fam. nov.</title>
        <authorList>
            <person name="Kevbrin V."/>
            <person name="Boltyanskaya Y."/>
            <person name="Koziaeva V."/>
            <person name="Grouzdev D.S."/>
            <person name="Park M."/>
            <person name="Cho J."/>
        </authorList>
    </citation>
    <scope>NUCLEOTIDE SEQUENCE [LARGE SCALE GENOMIC DNA]</scope>
    <source>
        <strain evidence="8 9">G-116</strain>
    </source>
</reference>
<evidence type="ECO:0000256" key="2">
    <source>
        <dbReference type="ARBA" id="ARBA00012921"/>
    </source>
</evidence>
<dbReference type="InterPro" id="IPR005677">
    <property type="entry name" value="Fum_hydII"/>
</dbReference>
<evidence type="ECO:0000259" key="7">
    <source>
        <dbReference type="Pfam" id="PF10415"/>
    </source>
</evidence>
<dbReference type="Gene3D" id="1.10.40.30">
    <property type="entry name" value="Fumarase/aspartase (C-terminal domain)"/>
    <property type="match status" value="1"/>
</dbReference>
<dbReference type="Gene3D" id="1.10.275.10">
    <property type="entry name" value="Fumarase/aspartase (N-terminal domain)"/>
    <property type="match status" value="1"/>
</dbReference>
<evidence type="ECO:0000259" key="6">
    <source>
        <dbReference type="Pfam" id="PF00206"/>
    </source>
</evidence>
<accession>A0A4Z0W9W6</accession>
<dbReference type="InterPro" id="IPR020557">
    <property type="entry name" value="Fumarate_lyase_CS"/>
</dbReference>
<dbReference type="InterPro" id="IPR024083">
    <property type="entry name" value="Fumarase/histidase_N"/>
</dbReference>
<evidence type="ECO:0000313" key="9">
    <source>
        <dbReference type="Proteomes" id="UP000297475"/>
    </source>
</evidence>
<gene>
    <name evidence="8" type="ORF">E4656_03010</name>
</gene>
<dbReference type="PANTHER" id="PTHR11444">
    <property type="entry name" value="ASPARTATEAMMONIA/ARGININOSUCCINATE/ADENYLOSUCCINATE LYASE"/>
    <property type="match status" value="1"/>
</dbReference>